<evidence type="ECO:0000259" key="1">
    <source>
        <dbReference type="PROSITE" id="PS50020"/>
    </source>
</evidence>
<sequence>MHQPGRRTRESHQVRHMPEVYTMADQVVVWLGPASENSRLALSTLEYLGKQFEFIPQLRAPLRSPDAEMKYWWKPNCKLPYEQNTWDAIEAFLARTWFGQLWVVQEIQLANPQSGATVYCGHDTIPWRFLARAIICLYYKHNIPAKLKEQVSDSGIPVERMADMVLRKVLYRVSINKACTDDRDRIYGVLGIAPTKFANRIQPDYSHTTLPTNVYKEAFLAHAEQVQRLELFCFCFSAPNDDNLTPSWLPKLNTTSPFRTYLGPQFAAGMSRAYFNYNKAVPNQLQVLGVRCAVVTRVTEHLSLDLNLDDSVRLVEKWKPRHNSVVYKPTGETMWTAFAHTLFEWTTKERYPKFPYQLETKLQEVLASALSGKRPVSHEVREALSVCRGRAFFETQEGYVGLAPGDTKTGDLIAIILGCSQPLVLRPAGEQSRYRVIGECFVYGLQDASYLLGPLPRPWNATVHPDTGNRRKLVFSNGETGETTGNDPRLAPLKGWEGIDQLANGDDPEIYHFIRNKDSGEVVNFDRRIELDVLKTNGIDVVMLTLV</sequence>
<dbReference type="OrthoDB" id="4850726at2759"/>
<dbReference type="PANTHER" id="PTHR24148:SF73">
    <property type="entry name" value="HET DOMAIN PROTEIN (AFU_ORTHOLOGUE AFUA_8G01020)"/>
    <property type="match status" value="1"/>
</dbReference>
<protein>
    <recommendedName>
        <fullName evidence="1">WW domain-containing protein</fullName>
    </recommendedName>
</protein>
<evidence type="ECO:0000313" key="3">
    <source>
        <dbReference type="Proteomes" id="UP000235786"/>
    </source>
</evidence>
<dbReference type="InterPro" id="IPR052895">
    <property type="entry name" value="HetReg/Transcr_Mod"/>
</dbReference>
<dbReference type="Proteomes" id="UP000235786">
    <property type="component" value="Unassembled WGS sequence"/>
</dbReference>
<dbReference type="AlphaFoldDB" id="A0A2J6S4U0"/>
<dbReference type="Pfam" id="PF26639">
    <property type="entry name" value="Het-6_barrel"/>
    <property type="match status" value="1"/>
</dbReference>
<organism evidence="2 3">
    <name type="scientific">Hyaloscypha variabilis (strain UAMH 11265 / GT02V1 / F)</name>
    <name type="common">Meliniomyces variabilis</name>
    <dbReference type="NCBI Taxonomy" id="1149755"/>
    <lineage>
        <taxon>Eukaryota</taxon>
        <taxon>Fungi</taxon>
        <taxon>Dikarya</taxon>
        <taxon>Ascomycota</taxon>
        <taxon>Pezizomycotina</taxon>
        <taxon>Leotiomycetes</taxon>
        <taxon>Helotiales</taxon>
        <taxon>Hyaloscyphaceae</taxon>
        <taxon>Hyaloscypha</taxon>
        <taxon>Hyaloscypha variabilis</taxon>
    </lineage>
</organism>
<feature type="domain" description="WW" evidence="1">
    <location>
        <begin position="453"/>
        <end position="490"/>
    </location>
</feature>
<dbReference type="InterPro" id="IPR010730">
    <property type="entry name" value="HET"/>
</dbReference>
<dbReference type="STRING" id="1149755.A0A2J6S4U0"/>
<dbReference type="Pfam" id="PF06985">
    <property type="entry name" value="HET"/>
    <property type="match status" value="1"/>
</dbReference>
<dbReference type="PANTHER" id="PTHR24148">
    <property type="entry name" value="ANKYRIN REPEAT DOMAIN-CONTAINING PROTEIN 39 HOMOLOG-RELATED"/>
    <property type="match status" value="1"/>
</dbReference>
<gene>
    <name evidence="2" type="ORF">L207DRAFT_259962</name>
</gene>
<reference evidence="2 3" key="1">
    <citation type="submission" date="2016-04" db="EMBL/GenBank/DDBJ databases">
        <title>A degradative enzymes factory behind the ericoid mycorrhizal symbiosis.</title>
        <authorList>
            <consortium name="DOE Joint Genome Institute"/>
            <person name="Martino E."/>
            <person name="Morin E."/>
            <person name="Grelet G."/>
            <person name="Kuo A."/>
            <person name="Kohler A."/>
            <person name="Daghino S."/>
            <person name="Barry K."/>
            <person name="Choi C."/>
            <person name="Cichocki N."/>
            <person name="Clum A."/>
            <person name="Copeland A."/>
            <person name="Hainaut M."/>
            <person name="Haridas S."/>
            <person name="Labutti K."/>
            <person name="Lindquist E."/>
            <person name="Lipzen A."/>
            <person name="Khouja H.-R."/>
            <person name="Murat C."/>
            <person name="Ohm R."/>
            <person name="Olson A."/>
            <person name="Spatafora J."/>
            <person name="Veneault-Fourrey C."/>
            <person name="Henrissat B."/>
            <person name="Grigoriev I."/>
            <person name="Martin F."/>
            <person name="Perotto S."/>
        </authorList>
    </citation>
    <scope>NUCLEOTIDE SEQUENCE [LARGE SCALE GENOMIC DNA]</scope>
    <source>
        <strain evidence="2 3">F</strain>
    </source>
</reference>
<dbReference type="PROSITE" id="PS50020">
    <property type="entry name" value="WW_DOMAIN_2"/>
    <property type="match status" value="1"/>
</dbReference>
<keyword evidence="3" id="KW-1185">Reference proteome</keyword>
<accession>A0A2J6S4U0</accession>
<dbReference type="EMBL" id="KZ613940">
    <property type="protein sequence ID" value="PMD45784.1"/>
    <property type="molecule type" value="Genomic_DNA"/>
</dbReference>
<proteinExistence type="predicted"/>
<dbReference type="InterPro" id="IPR001202">
    <property type="entry name" value="WW_dom"/>
</dbReference>
<name>A0A2J6S4U0_HYAVF</name>
<evidence type="ECO:0000313" key="2">
    <source>
        <dbReference type="EMBL" id="PMD45784.1"/>
    </source>
</evidence>